<name>A0AAD2G245_9STRA</name>
<protein>
    <recommendedName>
        <fullName evidence="4">Secreted protein</fullName>
    </recommendedName>
</protein>
<evidence type="ECO:0000313" key="2">
    <source>
        <dbReference type="EMBL" id="CAJ1959400.1"/>
    </source>
</evidence>
<feature type="signal peptide" evidence="1">
    <location>
        <begin position="1"/>
        <end position="20"/>
    </location>
</feature>
<accession>A0AAD2G245</accession>
<evidence type="ECO:0000256" key="1">
    <source>
        <dbReference type="SAM" id="SignalP"/>
    </source>
</evidence>
<keyword evidence="1" id="KW-0732">Signal</keyword>
<keyword evidence="3" id="KW-1185">Reference proteome</keyword>
<organism evidence="2 3">
    <name type="scientific">Cylindrotheca closterium</name>
    <dbReference type="NCBI Taxonomy" id="2856"/>
    <lineage>
        <taxon>Eukaryota</taxon>
        <taxon>Sar</taxon>
        <taxon>Stramenopiles</taxon>
        <taxon>Ochrophyta</taxon>
        <taxon>Bacillariophyta</taxon>
        <taxon>Bacillariophyceae</taxon>
        <taxon>Bacillariophycidae</taxon>
        <taxon>Bacillariales</taxon>
        <taxon>Bacillariaceae</taxon>
        <taxon>Cylindrotheca</taxon>
    </lineage>
</organism>
<dbReference type="PANTHER" id="PTHR47721:SF2">
    <property type="entry name" value="OS01G0235100 PROTEIN"/>
    <property type="match status" value="1"/>
</dbReference>
<evidence type="ECO:0000313" key="3">
    <source>
        <dbReference type="Proteomes" id="UP001295423"/>
    </source>
</evidence>
<proteinExistence type="predicted"/>
<dbReference type="PANTHER" id="PTHR47721">
    <property type="entry name" value="OS01G0235100 PROTEIN"/>
    <property type="match status" value="1"/>
</dbReference>
<evidence type="ECO:0008006" key="4">
    <source>
        <dbReference type="Google" id="ProtNLM"/>
    </source>
</evidence>
<dbReference type="Proteomes" id="UP001295423">
    <property type="component" value="Unassembled WGS sequence"/>
</dbReference>
<dbReference type="AlphaFoldDB" id="A0AAD2G245"/>
<sequence length="120" mass="12969">MMNSLRVLSLISLLVFSCDAFAPVSMNARSVTLRLSGETPEPVKDDETPAAPPVKCPDCDICDGSGRITGGLGAVFDWFPVKAYRPCPNYIDKGGFYSRSGQGLDEIAFGRDSTFKPEDN</sequence>
<dbReference type="EMBL" id="CAKOGP040001992">
    <property type="protein sequence ID" value="CAJ1959400.1"/>
    <property type="molecule type" value="Genomic_DNA"/>
</dbReference>
<reference evidence="2" key="1">
    <citation type="submission" date="2023-08" db="EMBL/GenBank/DDBJ databases">
        <authorList>
            <person name="Audoor S."/>
            <person name="Bilcke G."/>
        </authorList>
    </citation>
    <scope>NUCLEOTIDE SEQUENCE</scope>
</reference>
<comment type="caution">
    <text evidence="2">The sequence shown here is derived from an EMBL/GenBank/DDBJ whole genome shotgun (WGS) entry which is preliminary data.</text>
</comment>
<dbReference type="PROSITE" id="PS51257">
    <property type="entry name" value="PROKAR_LIPOPROTEIN"/>
    <property type="match status" value="1"/>
</dbReference>
<feature type="chain" id="PRO_5042237800" description="Secreted protein" evidence="1">
    <location>
        <begin position="21"/>
        <end position="120"/>
    </location>
</feature>
<gene>
    <name evidence="2" type="ORF">CYCCA115_LOCUS17822</name>
</gene>